<dbReference type="EMBL" id="JBEHZE010000001">
    <property type="protein sequence ID" value="MEX6634154.1"/>
    <property type="molecule type" value="Genomic_DNA"/>
</dbReference>
<dbReference type="InterPro" id="IPR010137">
    <property type="entry name" value="Lipid_A_LpxA"/>
</dbReference>
<keyword evidence="3 7" id="KW-0808">Transferase</keyword>
<evidence type="ECO:0000256" key="5">
    <source>
        <dbReference type="ARBA" id="ARBA00023315"/>
    </source>
</evidence>
<dbReference type="PANTHER" id="PTHR43480">
    <property type="entry name" value="ACYL-[ACYL-CARRIER-PROTEIN]--UDP-N-ACETYLGLUCOSAMINE O-ACYLTRANSFERASE"/>
    <property type="match status" value="1"/>
</dbReference>
<keyword evidence="8" id="KW-1185">Reference proteome</keyword>
<sequence>MSIHATAIIEEGAQIGNVSVGPFCYIGADAVLHDGVVLQNNVVIKGATEVGARTIVHPYAVLGGPPQHLACTGDNTALKIGEDNIIREHVTMNRGTAPGGGVTKIGDGGFFMAGAHVAHDCTIGDKVIFANNATLGGHVKIGDFAFLGGLCAIHQFCRIGDYAFVGGCAAVAGDIIPFGSAVGNHAHLVGLNIIGLKRRGFSRQTIFNLRAAYRMLFDSDLTFKERTAAVQEKYGSCPEVLRVLEFILQGESRPLMTPDRH</sequence>
<proteinExistence type="predicted"/>
<evidence type="ECO:0000256" key="3">
    <source>
        <dbReference type="ARBA" id="ARBA00022679"/>
    </source>
</evidence>
<accession>A0ABV3Z7Y6</accession>
<dbReference type="EC" id="2.3.1.129" evidence="7"/>
<evidence type="ECO:0000313" key="7">
    <source>
        <dbReference type="EMBL" id="MEX6634154.1"/>
    </source>
</evidence>
<dbReference type="InterPro" id="IPR029098">
    <property type="entry name" value="Acetyltransf_C"/>
</dbReference>
<dbReference type="Proteomes" id="UP001560685">
    <property type="component" value="Unassembled WGS sequence"/>
</dbReference>
<keyword evidence="4" id="KW-0443">Lipid metabolism</keyword>
<dbReference type="InterPro" id="IPR011004">
    <property type="entry name" value="Trimer_LpxA-like_sf"/>
</dbReference>
<dbReference type="GO" id="GO:0008780">
    <property type="term" value="F:acyl-[acyl-carrier-protein]-UDP-N-acetylglucosamine O-acyltransferase activity"/>
    <property type="evidence" value="ECO:0007669"/>
    <property type="project" value="UniProtKB-EC"/>
</dbReference>
<dbReference type="PANTHER" id="PTHR43480:SF1">
    <property type="entry name" value="ACYL-[ACYL-CARRIER-PROTEIN]--UDP-N-ACETYLGLUCOSAMINE O-ACYLTRANSFERASE, MITOCHONDRIAL-RELATED"/>
    <property type="match status" value="1"/>
</dbReference>
<reference evidence="7 8" key="1">
    <citation type="submission" date="2024-05" db="EMBL/GenBank/DDBJ databases">
        <title>Three bacterial strains, DH-69, EH-24, and ECK-19 isolated from coastal sediments.</title>
        <authorList>
            <person name="Ye Y.-Q."/>
            <person name="Du Z.-J."/>
        </authorList>
    </citation>
    <scope>NUCLEOTIDE SEQUENCE [LARGE SCALE GENOMIC DNA]</scope>
    <source>
        <strain evidence="7 8">ECK-19</strain>
    </source>
</reference>
<comment type="caution">
    <text evidence="7">The sequence shown here is derived from an EMBL/GenBank/DDBJ whole genome shotgun (WGS) entry which is preliminary data.</text>
</comment>
<keyword evidence="5 7" id="KW-0012">Acyltransferase</keyword>
<dbReference type="NCBIfam" id="TIGR01852">
    <property type="entry name" value="lipid_A_lpxA"/>
    <property type="match status" value="1"/>
</dbReference>
<gene>
    <name evidence="7" type="primary">lpxA</name>
    <name evidence="7" type="ORF">ABFZ84_11425</name>
</gene>
<name>A0ABV3Z7Y6_9PROT</name>
<dbReference type="Gene3D" id="1.20.1180.10">
    <property type="entry name" value="Udp N-acetylglucosamine O-acyltransferase, C-terminal domain"/>
    <property type="match status" value="1"/>
</dbReference>
<protein>
    <submittedName>
        <fullName evidence="7">Acyl-ACP--UDP-N-acetylglucosamine O-acyltransferase</fullName>
        <ecNumber evidence="7">2.3.1.129</ecNumber>
    </submittedName>
</protein>
<dbReference type="RefSeq" id="WP_369314144.1">
    <property type="nucleotide sequence ID" value="NZ_JBEHZE010000001.1"/>
</dbReference>
<keyword evidence="1" id="KW-0444">Lipid biosynthesis</keyword>
<evidence type="ECO:0000256" key="1">
    <source>
        <dbReference type="ARBA" id="ARBA00022516"/>
    </source>
</evidence>
<dbReference type="NCBIfam" id="NF003657">
    <property type="entry name" value="PRK05289.1"/>
    <property type="match status" value="1"/>
</dbReference>
<dbReference type="SUPFAM" id="SSF51161">
    <property type="entry name" value="Trimeric LpxA-like enzymes"/>
    <property type="match status" value="1"/>
</dbReference>
<dbReference type="CDD" id="cd03351">
    <property type="entry name" value="LbH_UDP-GlcNAc_AT"/>
    <property type="match status" value="1"/>
</dbReference>
<dbReference type="Pfam" id="PF13720">
    <property type="entry name" value="Acetyltransf_11"/>
    <property type="match status" value="1"/>
</dbReference>
<organism evidence="7 8">
    <name type="scientific">Hyphococcus lacteus</name>
    <dbReference type="NCBI Taxonomy" id="3143536"/>
    <lineage>
        <taxon>Bacteria</taxon>
        <taxon>Pseudomonadati</taxon>
        <taxon>Pseudomonadota</taxon>
        <taxon>Alphaproteobacteria</taxon>
        <taxon>Parvularculales</taxon>
        <taxon>Parvularculaceae</taxon>
        <taxon>Hyphococcus</taxon>
    </lineage>
</organism>
<dbReference type="InterPro" id="IPR001451">
    <property type="entry name" value="Hexapep"/>
</dbReference>
<dbReference type="InterPro" id="IPR037157">
    <property type="entry name" value="Acetyltransf_C_sf"/>
</dbReference>
<evidence type="ECO:0000259" key="6">
    <source>
        <dbReference type="Pfam" id="PF13720"/>
    </source>
</evidence>
<keyword evidence="2" id="KW-0441">Lipid A biosynthesis</keyword>
<evidence type="ECO:0000313" key="8">
    <source>
        <dbReference type="Proteomes" id="UP001560685"/>
    </source>
</evidence>
<dbReference type="Pfam" id="PF00132">
    <property type="entry name" value="Hexapep"/>
    <property type="match status" value="1"/>
</dbReference>
<feature type="domain" description="UDP N-acetylglucosamine O-acyltransferase C-terminal" evidence="6">
    <location>
        <begin position="174"/>
        <end position="251"/>
    </location>
</feature>
<dbReference type="Gene3D" id="2.160.10.10">
    <property type="entry name" value="Hexapeptide repeat proteins"/>
    <property type="match status" value="1"/>
</dbReference>
<evidence type="ECO:0000256" key="4">
    <source>
        <dbReference type="ARBA" id="ARBA00023098"/>
    </source>
</evidence>
<evidence type="ECO:0000256" key="2">
    <source>
        <dbReference type="ARBA" id="ARBA00022556"/>
    </source>
</evidence>
<dbReference type="PIRSF" id="PIRSF000456">
    <property type="entry name" value="UDP-GlcNAc_acltr"/>
    <property type="match status" value="1"/>
</dbReference>